<dbReference type="Pfam" id="PF00035">
    <property type="entry name" value="dsrm"/>
    <property type="match status" value="1"/>
</dbReference>
<evidence type="ECO:0000313" key="6">
    <source>
        <dbReference type="Proteomes" id="UP000054477"/>
    </source>
</evidence>
<dbReference type="AlphaFoldDB" id="A0A0C9XNV5"/>
<dbReference type="GO" id="GO:0003723">
    <property type="term" value="F:RNA binding"/>
    <property type="evidence" value="ECO:0007669"/>
    <property type="project" value="UniProtKB-UniRule"/>
</dbReference>
<reference evidence="6" key="2">
    <citation type="submission" date="2015-01" db="EMBL/GenBank/DDBJ databases">
        <title>Evolutionary Origins and Diversification of the Mycorrhizal Mutualists.</title>
        <authorList>
            <consortium name="DOE Joint Genome Institute"/>
            <consortium name="Mycorrhizal Genomics Consortium"/>
            <person name="Kohler A."/>
            <person name="Kuo A."/>
            <person name="Nagy L.G."/>
            <person name="Floudas D."/>
            <person name="Copeland A."/>
            <person name="Barry K.W."/>
            <person name="Cichocki N."/>
            <person name="Veneault-Fourrey C."/>
            <person name="LaButti K."/>
            <person name="Lindquist E.A."/>
            <person name="Lipzen A."/>
            <person name="Lundell T."/>
            <person name="Morin E."/>
            <person name="Murat C."/>
            <person name="Riley R."/>
            <person name="Ohm R."/>
            <person name="Sun H."/>
            <person name="Tunlid A."/>
            <person name="Henrissat B."/>
            <person name="Grigoriev I.V."/>
            <person name="Hibbett D.S."/>
            <person name="Martin F."/>
        </authorList>
    </citation>
    <scope>NUCLEOTIDE SEQUENCE [LARGE SCALE GENOMIC DNA]</scope>
    <source>
        <strain evidence="6">LaAM-08-1</strain>
    </source>
</reference>
<dbReference type="Proteomes" id="UP000054477">
    <property type="component" value="Unassembled WGS sequence"/>
</dbReference>
<keyword evidence="3" id="KW-0812">Transmembrane</keyword>
<dbReference type="EMBL" id="KN838686">
    <property type="protein sequence ID" value="KIJ97692.1"/>
    <property type="molecule type" value="Genomic_DNA"/>
</dbReference>
<name>A0A0C9XNV5_9AGAR</name>
<feature type="compositionally biased region" description="Low complexity" evidence="2">
    <location>
        <begin position="468"/>
        <end position="478"/>
    </location>
</feature>
<sequence>MPGMSFCAISTGFCRFNLLPAPEYVNILKLKCEKAGKTVTYTEQREGQTWTLTVFVDQIGRGKGTGKTVDSAKAAAAKMALERLGWLEYVNMLNNNCQKIKKTVMYADLREGPKHDENWTLTVFVDDIEHDRHLDWFLVLTGVSFQLDLAFVLHLQTPVTPGADAMKVHLPIILFIAHVAGLGIIVPSILIAGIKTQVIWTQDPADSADFDLRFVTTRDNTDVGLAVANIEGVGDYGIVDVIFPEPGTYVLAAVTGTVLFVMRSSRNINIGISNNVNVVPLPVSATTTVTTTVLPTFTPTAASSLNLYASYTYPCAPLTLITSTASSTPPLPTSTGPPSSKPLASFVSDHTQRRRLPVIIGAVIGSLVLLALLTVGVIISLRQRRIRAQGDHSFTFRRSLMVQRRVPPLLSSTQPNMIVTPPDDADGSLVDPERALGDSQNEETPENNSTSNPFILRSPRGPRPRPATPKGAAASAAPTDRQGLLLTRIAQIQAQIRELQSFRATSSAEERQAIVRVIENLYRQLRWLREQGEGEWAMGRTDVRPHGWERYMMSEVRGT</sequence>
<feature type="region of interest" description="Disordered" evidence="2">
    <location>
        <begin position="411"/>
        <end position="479"/>
    </location>
</feature>
<gene>
    <name evidence="5" type="ORF">K443DRAFT_123975</name>
</gene>
<organism evidence="5 6">
    <name type="scientific">Laccaria amethystina LaAM-08-1</name>
    <dbReference type="NCBI Taxonomy" id="1095629"/>
    <lineage>
        <taxon>Eukaryota</taxon>
        <taxon>Fungi</taxon>
        <taxon>Dikarya</taxon>
        <taxon>Basidiomycota</taxon>
        <taxon>Agaricomycotina</taxon>
        <taxon>Agaricomycetes</taxon>
        <taxon>Agaricomycetidae</taxon>
        <taxon>Agaricales</taxon>
        <taxon>Agaricineae</taxon>
        <taxon>Hydnangiaceae</taxon>
        <taxon>Laccaria</taxon>
    </lineage>
</organism>
<evidence type="ECO:0000256" key="3">
    <source>
        <dbReference type="SAM" id="Phobius"/>
    </source>
</evidence>
<feature type="transmembrane region" description="Helical" evidence="3">
    <location>
        <begin position="136"/>
        <end position="156"/>
    </location>
</feature>
<dbReference type="CDD" id="cd12087">
    <property type="entry name" value="TM_EGFR-like"/>
    <property type="match status" value="1"/>
</dbReference>
<reference evidence="5 6" key="1">
    <citation type="submission" date="2014-04" db="EMBL/GenBank/DDBJ databases">
        <authorList>
            <consortium name="DOE Joint Genome Institute"/>
            <person name="Kuo A."/>
            <person name="Kohler A."/>
            <person name="Nagy L.G."/>
            <person name="Floudas D."/>
            <person name="Copeland A."/>
            <person name="Barry K.W."/>
            <person name="Cichocki N."/>
            <person name="Veneault-Fourrey C."/>
            <person name="LaButti K."/>
            <person name="Lindquist E.A."/>
            <person name="Lipzen A."/>
            <person name="Lundell T."/>
            <person name="Morin E."/>
            <person name="Murat C."/>
            <person name="Sun H."/>
            <person name="Tunlid A."/>
            <person name="Henrissat B."/>
            <person name="Grigoriev I.V."/>
            <person name="Hibbett D.S."/>
            <person name="Martin F."/>
            <person name="Nordberg H.P."/>
            <person name="Cantor M.N."/>
            <person name="Hua S.X."/>
        </authorList>
    </citation>
    <scope>NUCLEOTIDE SEQUENCE [LARGE SCALE GENOMIC DNA]</scope>
    <source>
        <strain evidence="5 6">LaAM-08-1</strain>
    </source>
</reference>
<dbReference type="SUPFAM" id="SSF54768">
    <property type="entry name" value="dsRNA-binding domain-like"/>
    <property type="match status" value="2"/>
</dbReference>
<dbReference type="PROSITE" id="PS50137">
    <property type="entry name" value="DS_RBD"/>
    <property type="match status" value="1"/>
</dbReference>
<evidence type="ECO:0000313" key="5">
    <source>
        <dbReference type="EMBL" id="KIJ97692.1"/>
    </source>
</evidence>
<protein>
    <recommendedName>
        <fullName evidence="4">DRBM domain-containing protein</fullName>
    </recommendedName>
</protein>
<accession>A0A0C9XNV5</accession>
<dbReference type="InterPro" id="IPR014720">
    <property type="entry name" value="dsRBD_dom"/>
</dbReference>
<dbReference type="HOGENOM" id="CLU_487496_0_0_1"/>
<dbReference type="Gene3D" id="3.30.160.20">
    <property type="match status" value="1"/>
</dbReference>
<feature type="transmembrane region" description="Helical" evidence="3">
    <location>
        <begin position="168"/>
        <end position="192"/>
    </location>
</feature>
<dbReference type="OrthoDB" id="3068795at2759"/>
<keyword evidence="1" id="KW-0694">RNA-binding</keyword>
<dbReference type="SMART" id="SM00358">
    <property type="entry name" value="DSRM"/>
    <property type="match status" value="1"/>
</dbReference>
<feature type="transmembrane region" description="Helical" evidence="3">
    <location>
        <begin position="358"/>
        <end position="381"/>
    </location>
</feature>
<evidence type="ECO:0000256" key="1">
    <source>
        <dbReference type="PROSITE-ProRule" id="PRU00266"/>
    </source>
</evidence>
<feature type="domain" description="DRBM" evidence="4">
    <location>
        <begin position="23"/>
        <end position="86"/>
    </location>
</feature>
<proteinExistence type="predicted"/>
<dbReference type="STRING" id="1095629.A0A0C9XNV5"/>
<keyword evidence="6" id="KW-1185">Reference proteome</keyword>
<evidence type="ECO:0000259" key="4">
    <source>
        <dbReference type="PROSITE" id="PS50137"/>
    </source>
</evidence>
<evidence type="ECO:0000256" key="2">
    <source>
        <dbReference type="SAM" id="MobiDB-lite"/>
    </source>
</evidence>
<keyword evidence="3" id="KW-0472">Membrane</keyword>
<keyword evidence="3" id="KW-1133">Transmembrane helix</keyword>